<dbReference type="PANTHER" id="PTHR33428">
    <property type="entry name" value="CHLOROPHYLLASE-2, CHLOROPLASTIC"/>
    <property type="match status" value="1"/>
</dbReference>
<dbReference type="Proteomes" id="UP001465755">
    <property type="component" value="Unassembled WGS sequence"/>
</dbReference>
<dbReference type="EMBL" id="JALJOQ010000039">
    <property type="protein sequence ID" value="KAK9806014.1"/>
    <property type="molecule type" value="Genomic_DNA"/>
</dbReference>
<sequence length="330" mass="35434">MAESSPFSWKVLRLVFPIPESTESAGIQNLPLTVTIPEAPSTGAVESAPDPQTEASPVILFFSGFKLKAAYYSKYAQGLAAQGYAVVQYDTPFLKLPNDATEVAWLPGLLSWLQAQTQDDSSPLHRRLDLARIGTAGHSRGGKLAALHIAGNSQISAAYLIDPVDNTSQTPESAEYPSACKALQGIDKPAAITGAGIGGPCNPEGSNSPVFFGAVNPGSWYMTVLGAGHASFFKAPWLIQKAADFLCHRGKESHEATVSLAIAPMLAWFGRHLKRSGDERQAQDKFFEWIKREEQAGRVSFQDVTGAKSLNANFLSRQGLNSMPYAPPGR</sequence>
<dbReference type="SUPFAM" id="SSF53474">
    <property type="entry name" value="alpha/beta-Hydrolases"/>
    <property type="match status" value="1"/>
</dbReference>
<reference evidence="1 2" key="1">
    <citation type="journal article" date="2024" name="Nat. Commun.">
        <title>Phylogenomics reveals the evolutionary origins of lichenization in chlorophyte algae.</title>
        <authorList>
            <person name="Puginier C."/>
            <person name="Libourel C."/>
            <person name="Otte J."/>
            <person name="Skaloud P."/>
            <person name="Haon M."/>
            <person name="Grisel S."/>
            <person name="Petersen M."/>
            <person name="Berrin J.G."/>
            <person name="Delaux P.M."/>
            <person name="Dal Grande F."/>
            <person name="Keller J."/>
        </authorList>
    </citation>
    <scope>NUCLEOTIDE SEQUENCE [LARGE SCALE GENOMIC DNA]</scope>
    <source>
        <strain evidence="1 2">SAG 2036</strain>
    </source>
</reference>
<keyword evidence="2" id="KW-1185">Reference proteome</keyword>
<dbReference type="AlphaFoldDB" id="A0AAW1PC47"/>
<dbReference type="Gene3D" id="3.40.50.1820">
    <property type="entry name" value="alpha/beta hydrolase"/>
    <property type="match status" value="1"/>
</dbReference>
<organism evidence="1 2">
    <name type="scientific">Symbiochloris irregularis</name>
    <dbReference type="NCBI Taxonomy" id="706552"/>
    <lineage>
        <taxon>Eukaryota</taxon>
        <taxon>Viridiplantae</taxon>
        <taxon>Chlorophyta</taxon>
        <taxon>core chlorophytes</taxon>
        <taxon>Trebouxiophyceae</taxon>
        <taxon>Trebouxiales</taxon>
        <taxon>Trebouxiaceae</taxon>
        <taxon>Symbiochloris</taxon>
    </lineage>
</organism>
<dbReference type="InterPro" id="IPR017395">
    <property type="entry name" value="Chlorophyllase-like"/>
</dbReference>
<gene>
    <name evidence="1" type="ORF">WJX73_004922</name>
</gene>
<comment type="caution">
    <text evidence="1">The sequence shown here is derived from an EMBL/GenBank/DDBJ whole genome shotgun (WGS) entry which is preliminary data.</text>
</comment>
<evidence type="ECO:0008006" key="3">
    <source>
        <dbReference type="Google" id="ProtNLM"/>
    </source>
</evidence>
<dbReference type="GO" id="GO:0047746">
    <property type="term" value="F:chlorophyllase activity"/>
    <property type="evidence" value="ECO:0007669"/>
    <property type="project" value="TreeGrafter"/>
</dbReference>
<evidence type="ECO:0000313" key="2">
    <source>
        <dbReference type="Proteomes" id="UP001465755"/>
    </source>
</evidence>
<accession>A0AAW1PC47</accession>
<dbReference type="PANTHER" id="PTHR33428:SF14">
    <property type="entry name" value="CARBOXYLESTERASE TYPE B DOMAIN-CONTAINING PROTEIN"/>
    <property type="match status" value="1"/>
</dbReference>
<protein>
    <recommendedName>
        <fullName evidence="3">Chlorophyllase</fullName>
    </recommendedName>
</protein>
<name>A0AAW1PC47_9CHLO</name>
<dbReference type="GO" id="GO:0015996">
    <property type="term" value="P:chlorophyll catabolic process"/>
    <property type="evidence" value="ECO:0007669"/>
    <property type="project" value="TreeGrafter"/>
</dbReference>
<evidence type="ECO:0000313" key="1">
    <source>
        <dbReference type="EMBL" id="KAK9806014.1"/>
    </source>
</evidence>
<proteinExistence type="predicted"/>
<dbReference type="Pfam" id="PF07224">
    <property type="entry name" value="Chlorophyllase"/>
    <property type="match status" value="1"/>
</dbReference>
<dbReference type="InterPro" id="IPR029058">
    <property type="entry name" value="AB_hydrolase_fold"/>
</dbReference>